<dbReference type="AlphaFoldDB" id="A0A8J7IG03"/>
<dbReference type="RefSeq" id="WP_199115345.1">
    <property type="nucleotide sequence ID" value="NZ_JAELVQ010000013.1"/>
</dbReference>
<keyword evidence="2" id="KW-1185">Reference proteome</keyword>
<organism evidence="1 2">
    <name type="scientific">Snuella sedimenti</name>
    <dbReference type="NCBI Taxonomy" id="2798802"/>
    <lineage>
        <taxon>Bacteria</taxon>
        <taxon>Pseudomonadati</taxon>
        <taxon>Bacteroidota</taxon>
        <taxon>Flavobacteriia</taxon>
        <taxon>Flavobacteriales</taxon>
        <taxon>Flavobacteriaceae</taxon>
        <taxon>Snuella</taxon>
    </lineage>
</organism>
<dbReference type="EMBL" id="JAELVQ010000013">
    <property type="protein sequence ID" value="MBJ6368582.1"/>
    <property type="molecule type" value="Genomic_DNA"/>
</dbReference>
<sequence>MSYAQNSESNSSKLKNMELNSEYGILIDKSDDKKFIMNFKEVFGRSLSKSESESMLEARLPFVFKYFYFDFEKANGLYIELEPNEDENGILQYPKRPDYGWILRTKIRDDFNHVDKEKVINQTRTNLESLSFKIEFIKHQE</sequence>
<comment type="caution">
    <text evidence="1">The sequence shown here is derived from an EMBL/GenBank/DDBJ whole genome shotgun (WGS) entry which is preliminary data.</text>
</comment>
<protein>
    <submittedName>
        <fullName evidence="1">Uncharacterized protein</fullName>
    </submittedName>
</protein>
<evidence type="ECO:0000313" key="2">
    <source>
        <dbReference type="Proteomes" id="UP000610931"/>
    </source>
</evidence>
<dbReference type="Proteomes" id="UP000610931">
    <property type="component" value="Unassembled WGS sequence"/>
</dbReference>
<accession>A0A8J7IG03</accession>
<proteinExistence type="predicted"/>
<gene>
    <name evidence="1" type="ORF">JF259_10830</name>
</gene>
<reference evidence="1" key="1">
    <citation type="submission" date="2020-12" db="EMBL/GenBank/DDBJ databases">
        <title>Snuella sp. nov., isolated from sediment in Incheon.</title>
        <authorList>
            <person name="Kim W."/>
        </authorList>
    </citation>
    <scope>NUCLEOTIDE SEQUENCE</scope>
    <source>
        <strain evidence="1">CAU 1569</strain>
    </source>
</reference>
<name>A0A8J7IG03_9FLAO</name>
<evidence type="ECO:0000313" key="1">
    <source>
        <dbReference type="EMBL" id="MBJ6368582.1"/>
    </source>
</evidence>